<proteinExistence type="predicted"/>
<gene>
    <name evidence="1" type="ORF">HG15A2_37700</name>
</gene>
<dbReference type="Proteomes" id="UP000319852">
    <property type="component" value="Chromosome"/>
</dbReference>
<dbReference type="InterPro" id="IPR015996">
    <property type="entry name" value="UCP028451"/>
</dbReference>
<name>A0A517MZW8_9BACT</name>
<keyword evidence="2" id="KW-1185">Reference proteome</keyword>
<dbReference type="PIRSF" id="PIRSF028451">
    <property type="entry name" value="UCP028451"/>
    <property type="match status" value="1"/>
</dbReference>
<dbReference type="PANTHER" id="PTHR36452:SF1">
    <property type="entry name" value="DUF2461 DOMAIN-CONTAINING PROTEIN"/>
    <property type="match status" value="1"/>
</dbReference>
<dbReference type="InterPro" id="IPR012808">
    <property type="entry name" value="CHP02453"/>
</dbReference>
<dbReference type="EMBL" id="CP036263">
    <property type="protein sequence ID" value="QDT00432.1"/>
    <property type="molecule type" value="Genomic_DNA"/>
</dbReference>
<organism evidence="1 2">
    <name type="scientific">Adhaeretor mobilis</name>
    <dbReference type="NCBI Taxonomy" id="1930276"/>
    <lineage>
        <taxon>Bacteria</taxon>
        <taxon>Pseudomonadati</taxon>
        <taxon>Planctomycetota</taxon>
        <taxon>Planctomycetia</taxon>
        <taxon>Pirellulales</taxon>
        <taxon>Lacipirellulaceae</taxon>
        <taxon>Adhaeretor</taxon>
    </lineage>
</organism>
<dbReference type="Pfam" id="PF09365">
    <property type="entry name" value="DUF2461"/>
    <property type="match status" value="1"/>
</dbReference>
<dbReference type="OrthoDB" id="9794241at2"/>
<sequence>MAKTKFPGFPLDLLKFFDQLSKNNNRDWFAKHKPRYEESVLVPAMAFVEAMAAPLAKISPHFIAVPKRQGGSIMRIYRDVRFGKDKRPYKTNLGIHFRHEKGKDVHAPGFYSHIDNDEAFLGAGIWNPDGPTLRKIRRAIDKQSAEWRKTKSSAALKKRWELSGESLKRPPQGYTVEHPLIEDIKRKDHIAVAKLDYDTVLSADVVKETATAFRASRGYVAFLCEAIGLKF</sequence>
<reference evidence="1 2" key="1">
    <citation type="submission" date="2019-02" db="EMBL/GenBank/DDBJ databases">
        <title>Deep-cultivation of Planctomycetes and their phenomic and genomic characterization uncovers novel biology.</title>
        <authorList>
            <person name="Wiegand S."/>
            <person name="Jogler M."/>
            <person name="Boedeker C."/>
            <person name="Pinto D."/>
            <person name="Vollmers J."/>
            <person name="Rivas-Marin E."/>
            <person name="Kohn T."/>
            <person name="Peeters S.H."/>
            <person name="Heuer A."/>
            <person name="Rast P."/>
            <person name="Oberbeckmann S."/>
            <person name="Bunk B."/>
            <person name="Jeske O."/>
            <person name="Meyerdierks A."/>
            <person name="Storesund J.E."/>
            <person name="Kallscheuer N."/>
            <person name="Luecker S."/>
            <person name="Lage O.M."/>
            <person name="Pohl T."/>
            <person name="Merkel B.J."/>
            <person name="Hornburger P."/>
            <person name="Mueller R.-W."/>
            <person name="Bruemmer F."/>
            <person name="Labrenz M."/>
            <person name="Spormann A.M."/>
            <person name="Op den Camp H."/>
            <person name="Overmann J."/>
            <person name="Amann R."/>
            <person name="Jetten M.S.M."/>
            <person name="Mascher T."/>
            <person name="Medema M.H."/>
            <person name="Devos D.P."/>
            <person name="Kaster A.-K."/>
            <person name="Ovreas L."/>
            <person name="Rohde M."/>
            <person name="Galperin M.Y."/>
            <person name="Jogler C."/>
        </authorList>
    </citation>
    <scope>NUCLEOTIDE SEQUENCE [LARGE SCALE GENOMIC DNA]</scope>
    <source>
        <strain evidence="1 2">HG15A2</strain>
    </source>
</reference>
<dbReference type="PANTHER" id="PTHR36452">
    <property type="entry name" value="CHROMOSOME 12, WHOLE GENOME SHOTGUN SEQUENCE"/>
    <property type="match status" value="1"/>
</dbReference>
<protein>
    <recommendedName>
        <fullName evidence="3">TIGR02453 family protein</fullName>
    </recommendedName>
</protein>
<dbReference type="AlphaFoldDB" id="A0A517MZW8"/>
<accession>A0A517MZW8</accession>
<evidence type="ECO:0000313" key="2">
    <source>
        <dbReference type="Proteomes" id="UP000319852"/>
    </source>
</evidence>
<dbReference type="RefSeq" id="WP_145061935.1">
    <property type="nucleotide sequence ID" value="NZ_CP036263.1"/>
</dbReference>
<evidence type="ECO:0008006" key="3">
    <source>
        <dbReference type="Google" id="ProtNLM"/>
    </source>
</evidence>
<dbReference type="KEGG" id="amob:HG15A2_37700"/>
<evidence type="ECO:0000313" key="1">
    <source>
        <dbReference type="EMBL" id="QDT00432.1"/>
    </source>
</evidence>
<dbReference type="NCBIfam" id="TIGR02453">
    <property type="entry name" value="TIGR02453 family protein"/>
    <property type="match status" value="1"/>
</dbReference>